<feature type="region of interest" description="Disordered" evidence="6">
    <location>
        <begin position="1"/>
        <end position="31"/>
    </location>
</feature>
<evidence type="ECO:0000256" key="7">
    <source>
        <dbReference type="SAM" id="Phobius"/>
    </source>
</evidence>
<dbReference type="PANTHER" id="PTHR43791">
    <property type="entry name" value="PERMEASE-RELATED"/>
    <property type="match status" value="1"/>
</dbReference>
<keyword evidence="4 7" id="KW-1133">Transmembrane helix</keyword>
<dbReference type="InterPro" id="IPR020846">
    <property type="entry name" value="MFS_dom"/>
</dbReference>
<keyword evidence="5 7" id="KW-0472">Membrane</keyword>
<feature type="transmembrane region" description="Helical" evidence="7">
    <location>
        <begin position="296"/>
        <end position="321"/>
    </location>
</feature>
<dbReference type="PANTHER" id="PTHR43791:SF41">
    <property type="entry name" value="MAJOR FACILITATOR SUPERFAMILY (MFS) PROFILE DOMAIN-CONTAINING PROTEIN"/>
    <property type="match status" value="1"/>
</dbReference>
<evidence type="ECO:0000256" key="4">
    <source>
        <dbReference type="ARBA" id="ARBA00022989"/>
    </source>
</evidence>
<comment type="subcellular location">
    <subcellularLocation>
        <location evidence="1">Membrane</location>
        <topology evidence="1">Multi-pass membrane protein</topology>
    </subcellularLocation>
</comment>
<feature type="transmembrane region" description="Helical" evidence="7">
    <location>
        <begin position="136"/>
        <end position="158"/>
    </location>
</feature>
<feature type="domain" description="Major facilitator superfamily (MFS) profile" evidence="8">
    <location>
        <begin position="69"/>
        <end position="478"/>
    </location>
</feature>
<evidence type="ECO:0000256" key="5">
    <source>
        <dbReference type="ARBA" id="ARBA00023136"/>
    </source>
</evidence>
<dbReference type="AlphaFoldDB" id="W3WT95"/>
<evidence type="ECO:0000256" key="1">
    <source>
        <dbReference type="ARBA" id="ARBA00004141"/>
    </source>
</evidence>
<dbReference type="GO" id="GO:0022857">
    <property type="term" value="F:transmembrane transporter activity"/>
    <property type="evidence" value="ECO:0007669"/>
    <property type="project" value="InterPro"/>
</dbReference>
<evidence type="ECO:0000256" key="6">
    <source>
        <dbReference type="SAM" id="MobiDB-lite"/>
    </source>
</evidence>
<evidence type="ECO:0000313" key="9">
    <source>
        <dbReference type="EMBL" id="ETS77039.1"/>
    </source>
</evidence>
<feature type="transmembrane region" description="Helical" evidence="7">
    <location>
        <begin position="361"/>
        <end position="379"/>
    </location>
</feature>
<feature type="transmembrane region" description="Helical" evidence="7">
    <location>
        <begin position="450"/>
        <end position="474"/>
    </location>
</feature>
<protein>
    <recommendedName>
        <fullName evidence="8">Major facilitator superfamily (MFS) profile domain-containing protein</fullName>
    </recommendedName>
</protein>
<dbReference type="eggNOG" id="KOG2533">
    <property type="taxonomic scope" value="Eukaryota"/>
</dbReference>
<feature type="transmembrane region" description="Helical" evidence="7">
    <location>
        <begin position="421"/>
        <end position="438"/>
    </location>
</feature>
<gene>
    <name evidence="9" type="ORF">PFICI_10913</name>
</gene>
<dbReference type="HOGENOM" id="CLU_001265_0_5_1"/>
<feature type="transmembrane region" description="Helical" evidence="7">
    <location>
        <begin position="391"/>
        <end position="409"/>
    </location>
</feature>
<dbReference type="Gene3D" id="1.20.1250.20">
    <property type="entry name" value="MFS general substrate transporter like domains"/>
    <property type="match status" value="2"/>
</dbReference>
<keyword evidence="3 7" id="KW-0812">Transmembrane</keyword>
<dbReference type="InterPro" id="IPR011701">
    <property type="entry name" value="MFS"/>
</dbReference>
<dbReference type="RefSeq" id="XP_007837685.1">
    <property type="nucleotide sequence ID" value="XM_007839494.1"/>
</dbReference>
<feature type="transmembrane region" description="Helical" evidence="7">
    <location>
        <begin position="333"/>
        <end position="354"/>
    </location>
</feature>
<feature type="compositionally biased region" description="Basic and acidic residues" evidence="6">
    <location>
        <begin position="1"/>
        <end position="13"/>
    </location>
</feature>
<dbReference type="InterPro" id="IPR036259">
    <property type="entry name" value="MFS_trans_sf"/>
</dbReference>
<accession>W3WT95</accession>
<dbReference type="GO" id="GO:0016020">
    <property type="term" value="C:membrane"/>
    <property type="evidence" value="ECO:0007669"/>
    <property type="project" value="UniProtKB-SubCell"/>
</dbReference>
<feature type="transmembrane region" description="Helical" evidence="7">
    <location>
        <begin position="105"/>
        <end position="124"/>
    </location>
</feature>
<reference evidence="10" key="1">
    <citation type="journal article" date="2015" name="BMC Genomics">
        <title>Genomic and transcriptomic analysis of the endophytic fungus Pestalotiopsis fici reveals its lifestyle and high potential for synthesis of natural products.</title>
        <authorList>
            <person name="Wang X."/>
            <person name="Zhang X."/>
            <person name="Liu L."/>
            <person name="Xiang M."/>
            <person name="Wang W."/>
            <person name="Sun X."/>
            <person name="Che Y."/>
            <person name="Guo L."/>
            <person name="Liu G."/>
            <person name="Guo L."/>
            <person name="Wang C."/>
            <person name="Yin W.B."/>
            <person name="Stadler M."/>
            <person name="Zhang X."/>
            <person name="Liu X."/>
        </authorList>
    </citation>
    <scope>NUCLEOTIDE SEQUENCE [LARGE SCALE GENOMIC DNA]</scope>
    <source>
        <strain evidence="10">W106-1 / CGMCC3.15140</strain>
    </source>
</reference>
<evidence type="ECO:0000256" key="2">
    <source>
        <dbReference type="ARBA" id="ARBA00022448"/>
    </source>
</evidence>
<dbReference type="GeneID" id="19275926"/>
<dbReference type="Proteomes" id="UP000030651">
    <property type="component" value="Unassembled WGS sequence"/>
</dbReference>
<keyword evidence="10" id="KW-1185">Reference proteome</keyword>
<feature type="transmembrane region" description="Helical" evidence="7">
    <location>
        <begin position="164"/>
        <end position="186"/>
    </location>
</feature>
<organism evidence="9 10">
    <name type="scientific">Pestalotiopsis fici (strain W106-1 / CGMCC3.15140)</name>
    <dbReference type="NCBI Taxonomy" id="1229662"/>
    <lineage>
        <taxon>Eukaryota</taxon>
        <taxon>Fungi</taxon>
        <taxon>Dikarya</taxon>
        <taxon>Ascomycota</taxon>
        <taxon>Pezizomycotina</taxon>
        <taxon>Sordariomycetes</taxon>
        <taxon>Xylariomycetidae</taxon>
        <taxon>Amphisphaeriales</taxon>
        <taxon>Sporocadaceae</taxon>
        <taxon>Pestalotiopsis</taxon>
    </lineage>
</organism>
<name>W3WT95_PESFW</name>
<dbReference type="OMA" id="FYWPPYV"/>
<keyword evidence="2" id="KW-0813">Transport</keyword>
<dbReference type="KEGG" id="pfy:PFICI_10913"/>
<dbReference type="PROSITE" id="PS50850">
    <property type="entry name" value="MFS"/>
    <property type="match status" value="1"/>
</dbReference>
<sequence length="515" mass="57012">MAEALGKDSKLDHIQPTASASQGETSEAIKNVDDKNLDEAARYLVNTEEYGPITPEKEKKIVKKIDAWMIPILLFAATLAAVDKVEIGTASLYGFQTDNGMVGQQYSWLGSILPLGTLIGLVPASYLVQRIPPARLLCTASLLWSILTVCYAACRSWAGFMVLRFFLGFLEAAITPSLTMIVASFYKKDEQPPRNASNFAYFSSVFNGFFAFVVGKIPESAPLFKWQYLYIMTGSINVVYSIAMFFLLPDSPMNAHFLTAEQKFHAVQRLAENRTGIANRVWKWDQVADAFLDPRIWLIVVFNILINIPNGGLQTFGTIIINNLGFGSLESSLLTMPFGIVATGGAWVFSYLAAKWHNRRTLVASLALLLPIFGTALVYGLPRTNIPGQMIGLYFMYFYWPPYVIGISLPQANVAGHTKKSIAYSLVAIGYAAGNLIGPQTFVANQAPKYTTGVVTMLACYCASMVVLFAYWALSTYENKRRDRRYGKPEAVHVGTVDGFVDISDSKQENFRYTT</sequence>
<dbReference type="Pfam" id="PF07690">
    <property type="entry name" value="MFS_1"/>
    <property type="match status" value="1"/>
</dbReference>
<feature type="transmembrane region" description="Helical" evidence="7">
    <location>
        <begin position="198"/>
        <end position="217"/>
    </location>
</feature>
<evidence type="ECO:0000256" key="3">
    <source>
        <dbReference type="ARBA" id="ARBA00022692"/>
    </source>
</evidence>
<dbReference type="SUPFAM" id="SSF103473">
    <property type="entry name" value="MFS general substrate transporter"/>
    <property type="match status" value="1"/>
</dbReference>
<feature type="compositionally biased region" description="Polar residues" evidence="6">
    <location>
        <begin position="16"/>
        <end position="25"/>
    </location>
</feature>
<evidence type="ECO:0000313" key="10">
    <source>
        <dbReference type="Proteomes" id="UP000030651"/>
    </source>
</evidence>
<proteinExistence type="predicted"/>
<dbReference type="OrthoDB" id="6730379at2759"/>
<feature type="transmembrane region" description="Helical" evidence="7">
    <location>
        <begin position="67"/>
        <end position="85"/>
    </location>
</feature>
<dbReference type="EMBL" id="KI912116">
    <property type="protein sequence ID" value="ETS77039.1"/>
    <property type="molecule type" value="Genomic_DNA"/>
</dbReference>
<dbReference type="InParanoid" id="W3WT95"/>
<feature type="transmembrane region" description="Helical" evidence="7">
    <location>
        <begin position="229"/>
        <end position="248"/>
    </location>
</feature>
<evidence type="ECO:0000259" key="8">
    <source>
        <dbReference type="PROSITE" id="PS50850"/>
    </source>
</evidence>